<feature type="compositionally biased region" description="Low complexity" evidence="1">
    <location>
        <begin position="57"/>
        <end position="86"/>
    </location>
</feature>
<feature type="compositionally biased region" description="Low complexity" evidence="1">
    <location>
        <begin position="18"/>
        <end position="49"/>
    </location>
</feature>
<keyword evidence="3" id="KW-1185">Reference proteome</keyword>
<feature type="region of interest" description="Disordered" evidence="1">
    <location>
        <begin position="284"/>
        <end position="305"/>
    </location>
</feature>
<proteinExistence type="predicted"/>
<feature type="compositionally biased region" description="Basic residues" evidence="1">
    <location>
        <begin position="287"/>
        <end position="297"/>
    </location>
</feature>
<evidence type="ECO:0000256" key="1">
    <source>
        <dbReference type="SAM" id="MobiDB-lite"/>
    </source>
</evidence>
<accession>A0ABR1JUD7</accession>
<reference evidence="2 3" key="1">
    <citation type="submission" date="2024-01" db="EMBL/GenBank/DDBJ databases">
        <title>A draft genome for the cacao thread blight pathogen Marasmiellus scandens.</title>
        <authorList>
            <person name="Baruah I.K."/>
            <person name="Leung J."/>
            <person name="Bukari Y."/>
            <person name="Amoako-Attah I."/>
            <person name="Meinhardt L.W."/>
            <person name="Bailey B.A."/>
            <person name="Cohen S.P."/>
        </authorList>
    </citation>
    <scope>NUCLEOTIDE SEQUENCE [LARGE SCALE GENOMIC DNA]</scope>
    <source>
        <strain evidence="2 3">GH-19</strain>
    </source>
</reference>
<name>A0ABR1JUD7_9AGAR</name>
<gene>
    <name evidence="2" type="ORF">VKT23_004885</name>
</gene>
<evidence type="ECO:0000313" key="2">
    <source>
        <dbReference type="EMBL" id="KAK7466162.1"/>
    </source>
</evidence>
<feature type="compositionally biased region" description="Polar residues" evidence="1">
    <location>
        <begin position="95"/>
        <end position="105"/>
    </location>
</feature>
<evidence type="ECO:0000313" key="3">
    <source>
        <dbReference type="Proteomes" id="UP001498398"/>
    </source>
</evidence>
<organism evidence="2 3">
    <name type="scientific">Marasmiellus scandens</name>
    <dbReference type="NCBI Taxonomy" id="2682957"/>
    <lineage>
        <taxon>Eukaryota</taxon>
        <taxon>Fungi</taxon>
        <taxon>Dikarya</taxon>
        <taxon>Basidiomycota</taxon>
        <taxon>Agaricomycotina</taxon>
        <taxon>Agaricomycetes</taxon>
        <taxon>Agaricomycetidae</taxon>
        <taxon>Agaricales</taxon>
        <taxon>Marasmiineae</taxon>
        <taxon>Omphalotaceae</taxon>
        <taxon>Marasmiellus</taxon>
    </lineage>
</organism>
<feature type="region of interest" description="Disordered" evidence="1">
    <location>
        <begin position="1"/>
        <end position="105"/>
    </location>
</feature>
<sequence length="327" mass="35222">MTLRPILKAMPRYRRAQRSSASSSYACSSNSPPSTGPSSPDPVPLTSVSPPSPPSSGSPSPSTSSPRALRLSSLPSPRLRSPLMSPHVHFPPTPAISSTQLTHSSSTYDRAPIQVSPNSCELPERGGRVYEIGSPDSVCHAPRTNLSPGSYFHPNAFEACEAEEEEPSPMFYSGSSCGASPSSSSQHLQIPPLVHDLLSSGSSSSCSESEDSDLSPNPYINSFDSSPLSPDAPPSNQYFGQYSPYHSYPLSNPLAQEELAHALSFLPYSPVHRKETRIVDDASPAMHKARKRHSKKTLRGDQTPRLSRRCSEIDWESTQLDGCLGGF</sequence>
<protein>
    <submittedName>
        <fullName evidence="2">Uncharacterized protein</fullName>
    </submittedName>
</protein>
<dbReference type="Proteomes" id="UP001498398">
    <property type="component" value="Unassembled WGS sequence"/>
</dbReference>
<feature type="region of interest" description="Disordered" evidence="1">
    <location>
        <begin position="199"/>
        <end position="240"/>
    </location>
</feature>
<comment type="caution">
    <text evidence="2">The sequence shown here is derived from an EMBL/GenBank/DDBJ whole genome shotgun (WGS) entry which is preliminary data.</text>
</comment>
<dbReference type="EMBL" id="JBANRG010000005">
    <property type="protein sequence ID" value="KAK7466162.1"/>
    <property type="molecule type" value="Genomic_DNA"/>
</dbReference>